<evidence type="ECO:0000313" key="3">
    <source>
        <dbReference type="EMBL" id="EKX36804.1"/>
    </source>
</evidence>
<dbReference type="OrthoDB" id="429330at2759"/>
<sequence length="284" mass="32049">MINPFHNQQHAICVKDGSNFVMSFKLAGNYTFKGEADKESRSGSAYVSNDIIQPNTCYKDAQDHVPLAYAVVKNFLSANEVQQLKKWFVERTVPEIKRTSFDGEDLNNNENYSNPICLVCKLPQPARNTNHPSSESEPTVCQLYGCPDPFKKQFPGVFSRIIAQKNSFGRLIGLCQEELDNVNFAQDIRYVTYRKGTSCPWHRDDPTSHFNTIMMISEPGKDFEGGVLQFHPTSDPTDINLESGDAVIYSTPKVDHAVSEVTEGVRSICLVELKLERLAKNNWM</sequence>
<dbReference type="EnsemblProtists" id="EKX36804">
    <property type="protein sequence ID" value="EKX36804"/>
    <property type="gene ID" value="GUITHDRAFT_116973"/>
</dbReference>
<protein>
    <recommendedName>
        <fullName evidence="2">Fe2OG dioxygenase domain-containing protein</fullName>
    </recommendedName>
</protein>
<dbReference type="PROSITE" id="PS51471">
    <property type="entry name" value="FE2OG_OXY"/>
    <property type="match status" value="1"/>
</dbReference>
<reference evidence="4" key="3">
    <citation type="submission" date="2015-06" db="UniProtKB">
        <authorList>
            <consortium name="EnsemblProtists"/>
        </authorList>
    </citation>
    <scope>IDENTIFICATION</scope>
</reference>
<dbReference type="PaxDb" id="55529-EKX36804"/>
<dbReference type="Pfam" id="PF13640">
    <property type="entry name" value="2OG-FeII_Oxy_3"/>
    <property type="match status" value="1"/>
</dbReference>
<dbReference type="RefSeq" id="XP_005823784.1">
    <property type="nucleotide sequence ID" value="XM_005823727.1"/>
</dbReference>
<evidence type="ECO:0000313" key="5">
    <source>
        <dbReference type="Proteomes" id="UP000011087"/>
    </source>
</evidence>
<keyword evidence="5" id="KW-1185">Reference proteome</keyword>
<dbReference type="GeneID" id="17293554"/>
<comment type="similarity">
    <text evidence="1">Belongs to the iron/ascorbate-dependent oxidoreductase family.</text>
</comment>
<dbReference type="EMBL" id="JH993067">
    <property type="protein sequence ID" value="EKX36804.1"/>
    <property type="molecule type" value="Genomic_DNA"/>
</dbReference>
<dbReference type="Gene3D" id="2.60.120.620">
    <property type="entry name" value="q2cbj1_9rhob like domain"/>
    <property type="match status" value="1"/>
</dbReference>
<dbReference type="GO" id="GO:0016491">
    <property type="term" value="F:oxidoreductase activity"/>
    <property type="evidence" value="ECO:0007669"/>
    <property type="project" value="UniProtKB-KW"/>
</dbReference>
<dbReference type="OMA" id="HFNTIVM"/>
<dbReference type="GO" id="GO:0046872">
    <property type="term" value="F:metal ion binding"/>
    <property type="evidence" value="ECO:0007669"/>
    <property type="project" value="UniProtKB-KW"/>
</dbReference>
<feature type="domain" description="Fe2OG dioxygenase" evidence="2">
    <location>
        <begin position="181"/>
        <end position="284"/>
    </location>
</feature>
<dbReference type="InterPro" id="IPR005123">
    <property type="entry name" value="Oxoglu/Fe-dep_dioxygenase_dom"/>
</dbReference>
<dbReference type="KEGG" id="gtt:GUITHDRAFT_116973"/>
<accession>L1ILQ7</accession>
<proteinExistence type="inferred from homology"/>
<organism evidence="3">
    <name type="scientific">Guillardia theta (strain CCMP2712)</name>
    <name type="common">Cryptophyte</name>
    <dbReference type="NCBI Taxonomy" id="905079"/>
    <lineage>
        <taxon>Eukaryota</taxon>
        <taxon>Cryptophyceae</taxon>
        <taxon>Pyrenomonadales</taxon>
        <taxon>Geminigeraceae</taxon>
        <taxon>Guillardia</taxon>
    </lineage>
</organism>
<dbReference type="HOGENOM" id="CLU_981573_0_0_1"/>
<keyword evidence="1" id="KW-0408">Iron</keyword>
<evidence type="ECO:0000256" key="1">
    <source>
        <dbReference type="RuleBase" id="RU003682"/>
    </source>
</evidence>
<evidence type="ECO:0000313" key="4">
    <source>
        <dbReference type="EnsemblProtists" id="EKX36804"/>
    </source>
</evidence>
<reference evidence="3 5" key="1">
    <citation type="journal article" date="2012" name="Nature">
        <title>Algal genomes reveal evolutionary mosaicism and the fate of nucleomorphs.</title>
        <authorList>
            <consortium name="DOE Joint Genome Institute"/>
            <person name="Curtis B.A."/>
            <person name="Tanifuji G."/>
            <person name="Burki F."/>
            <person name="Gruber A."/>
            <person name="Irimia M."/>
            <person name="Maruyama S."/>
            <person name="Arias M.C."/>
            <person name="Ball S.G."/>
            <person name="Gile G.H."/>
            <person name="Hirakawa Y."/>
            <person name="Hopkins J.F."/>
            <person name="Kuo A."/>
            <person name="Rensing S.A."/>
            <person name="Schmutz J."/>
            <person name="Symeonidi A."/>
            <person name="Elias M."/>
            <person name="Eveleigh R.J."/>
            <person name="Herman E.K."/>
            <person name="Klute M.J."/>
            <person name="Nakayama T."/>
            <person name="Obornik M."/>
            <person name="Reyes-Prieto A."/>
            <person name="Armbrust E.V."/>
            <person name="Aves S.J."/>
            <person name="Beiko R.G."/>
            <person name="Coutinho P."/>
            <person name="Dacks J.B."/>
            <person name="Durnford D.G."/>
            <person name="Fast N.M."/>
            <person name="Green B.R."/>
            <person name="Grisdale C.J."/>
            <person name="Hempel F."/>
            <person name="Henrissat B."/>
            <person name="Hoppner M.P."/>
            <person name="Ishida K."/>
            <person name="Kim E."/>
            <person name="Koreny L."/>
            <person name="Kroth P.G."/>
            <person name="Liu Y."/>
            <person name="Malik S.B."/>
            <person name="Maier U.G."/>
            <person name="McRose D."/>
            <person name="Mock T."/>
            <person name="Neilson J.A."/>
            <person name="Onodera N.T."/>
            <person name="Poole A.M."/>
            <person name="Pritham E.J."/>
            <person name="Richards T.A."/>
            <person name="Rocap G."/>
            <person name="Roy S.W."/>
            <person name="Sarai C."/>
            <person name="Schaack S."/>
            <person name="Shirato S."/>
            <person name="Slamovits C.H."/>
            <person name="Spencer D.F."/>
            <person name="Suzuki S."/>
            <person name="Worden A.Z."/>
            <person name="Zauner S."/>
            <person name="Barry K."/>
            <person name="Bell C."/>
            <person name="Bharti A.K."/>
            <person name="Crow J.A."/>
            <person name="Grimwood J."/>
            <person name="Kramer R."/>
            <person name="Lindquist E."/>
            <person name="Lucas S."/>
            <person name="Salamov A."/>
            <person name="McFadden G.I."/>
            <person name="Lane C.E."/>
            <person name="Keeling P.J."/>
            <person name="Gray M.W."/>
            <person name="Grigoriev I.V."/>
            <person name="Archibald J.M."/>
        </authorList>
    </citation>
    <scope>NUCLEOTIDE SEQUENCE</scope>
    <source>
        <strain evidence="3 5">CCMP2712</strain>
    </source>
</reference>
<dbReference type="AlphaFoldDB" id="L1ILQ7"/>
<dbReference type="eggNOG" id="ENOG502SAEN">
    <property type="taxonomic scope" value="Eukaryota"/>
</dbReference>
<name>L1ILQ7_GUITC</name>
<keyword evidence="1" id="KW-0560">Oxidoreductase</keyword>
<gene>
    <name evidence="3" type="ORF">GUITHDRAFT_116973</name>
</gene>
<dbReference type="Proteomes" id="UP000011087">
    <property type="component" value="Unassembled WGS sequence"/>
</dbReference>
<keyword evidence="1" id="KW-0479">Metal-binding</keyword>
<reference evidence="5" key="2">
    <citation type="submission" date="2012-11" db="EMBL/GenBank/DDBJ databases">
        <authorList>
            <person name="Kuo A."/>
            <person name="Curtis B.A."/>
            <person name="Tanifuji G."/>
            <person name="Burki F."/>
            <person name="Gruber A."/>
            <person name="Irimia M."/>
            <person name="Maruyama S."/>
            <person name="Arias M.C."/>
            <person name="Ball S.G."/>
            <person name="Gile G.H."/>
            <person name="Hirakawa Y."/>
            <person name="Hopkins J.F."/>
            <person name="Rensing S.A."/>
            <person name="Schmutz J."/>
            <person name="Symeonidi A."/>
            <person name="Elias M."/>
            <person name="Eveleigh R.J."/>
            <person name="Herman E.K."/>
            <person name="Klute M.J."/>
            <person name="Nakayama T."/>
            <person name="Obornik M."/>
            <person name="Reyes-Prieto A."/>
            <person name="Armbrust E.V."/>
            <person name="Aves S.J."/>
            <person name="Beiko R.G."/>
            <person name="Coutinho P."/>
            <person name="Dacks J.B."/>
            <person name="Durnford D.G."/>
            <person name="Fast N.M."/>
            <person name="Green B.R."/>
            <person name="Grisdale C."/>
            <person name="Hempe F."/>
            <person name="Henrissat B."/>
            <person name="Hoppner M.P."/>
            <person name="Ishida K.-I."/>
            <person name="Kim E."/>
            <person name="Koreny L."/>
            <person name="Kroth P.G."/>
            <person name="Liu Y."/>
            <person name="Malik S.-B."/>
            <person name="Maier U.G."/>
            <person name="McRose D."/>
            <person name="Mock T."/>
            <person name="Neilson J.A."/>
            <person name="Onodera N.T."/>
            <person name="Poole A.M."/>
            <person name="Pritham E.J."/>
            <person name="Richards T.A."/>
            <person name="Rocap G."/>
            <person name="Roy S.W."/>
            <person name="Sarai C."/>
            <person name="Schaack S."/>
            <person name="Shirato S."/>
            <person name="Slamovits C.H."/>
            <person name="Spencer D.F."/>
            <person name="Suzuki S."/>
            <person name="Worden A.Z."/>
            <person name="Zauner S."/>
            <person name="Barry K."/>
            <person name="Bell C."/>
            <person name="Bharti A.K."/>
            <person name="Crow J.A."/>
            <person name="Grimwood J."/>
            <person name="Kramer R."/>
            <person name="Lindquist E."/>
            <person name="Lucas S."/>
            <person name="Salamov A."/>
            <person name="McFadden G.I."/>
            <person name="Lane C.E."/>
            <person name="Keeling P.J."/>
            <person name="Gray M.W."/>
            <person name="Grigoriev I.V."/>
            <person name="Archibald J.M."/>
        </authorList>
    </citation>
    <scope>NUCLEOTIDE SEQUENCE</scope>
    <source>
        <strain evidence="5">CCMP2712</strain>
    </source>
</reference>
<evidence type="ECO:0000259" key="2">
    <source>
        <dbReference type="PROSITE" id="PS51471"/>
    </source>
</evidence>
<dbReference type="InterPro" id="IPR044862">
    <property type="entry name" value="Pro_4_hyd_alph_FE2OG_OXY"/>
</dbReference>